<gene>
    <name evidence="5" type="ORF">GUITHDRAFT_160100</name>
</gene>
<dbReference type="eggNOG" id="ENOG502QPM4">
    <property type="taxonomic scope" value="Eukaryota"/>
</dbReference>
<accession>L1IMX3</accession>
<evidence type="ECO:0000256" key="3">
    <source>
        <dbReference type="SAM" id="MobiDB-lite"/>
    </source>
</evidence>
<dbReference type="GeneID" id="17294371"/>
<feature type="coiled-coil region" evidence="2">
    <location>
        <begin position="581"/>
        <end position="608"/>
    </location>
</feature>
<evidence type="ECO:0000259" key="4">
    <source>
        <dbReference type="Pfam" id="PF21771"/>
    </source>
</evidence>
<name>L1IMX3_GUITC</name>
<dbReference type="RefSeq" id="XP_005824588.1">
    <property type="nucleotide sequence ID" value="XM_005824531.1"/>
</dbReference>
<dbReference type="PaxDb" id="55529-EKX37608"/>
<evidence type="ECO:0000313" key="7">
    <source>
        <dbReference type="Proteomes" id="UP000011087"/>
    </source>
</evidence>
<dbReference type="InterPro" id="IPR049270">
    <property type="entry name" value="CFAP58_CC"/>
</dbReference>
<dbReference type="Pfam" id="PF21771">
    <property type="entry name" value="CFAP58_CC"/>
    <property type="match status" value="1"/>
</dbReference>
<feature type="coiled-coil region" evidence="2">
    <location>
        <begin position="231"/>
        <end position="300"/>
    </location>
</feature>
<reference evidence="7" key="2">
    <citation type="submission" date="2012-11" db="EMBL/GenBank/DDBJ databases">
        <authorList>
            <person name="Kuo A."/>
            <person name="Curtis B.A."/>
            <person name="Tanifuji G."/>
            <person name="Burki F."/>
            <person name="Gruber A."/>
            <person name="Irimia M."/>
            <person name="Maruyama S."/>
            <person name="Arias M.C."/>
            <person name="Ball S.G."/>
            <person name="Gile G.H."/>
            <person name="Hirakawa Y."/>
            <person name="Hopkins J.F."/>
            <person name="Rensing S.A."/>
            <person name="Schmutz J."/>
            <person name="Symeonidi A."/>
            <person name="Elias M."/>
            <person name="Eveleigh R.J."/>
            <person name="Herman E.K."/>
            <person name="Klute M.J."/>
            <person name="Nakayama T."/>
            <person name="Obornik M."/>
            <person name="Reyes-Prieto A."/>
            <person name="Armbrust E.V."/>
            <person name="Aves S.J."/>
            <person name="Beiko R.G."/>
            <person name="Coutinho P."/>
            <person name="Dacks J.B."/>
            <person name="Durnford D.G."/>
            <person name="Fast N.M."/>
            <person name="Green B.R."/>
            <person name="Grisdale C."/>
            <person name="Hempe F."/>
            <person name="Henrissat B."/>
            <person name="Hoppner M.P."/>
            <person name="Ishida K.-I."/>
            <person name="Kim E."/>
            <person name="Koreny L."/>
            <person name="Kroth P.G."/>
            <person name="Liu Y."/>
            <person name="Malik S.-B."/>
            <person name="Maier U.G."/>
            <person name="McRose D."/>
            <person name="Mock T."/>
            <person name="Neilson J.A."/>
            <person name="Onodera N.T."/>
            <person name="Poole A.M."/>
            <person name="Pritham E.J."/>
            <person name="Richards T.A."/>
            <person name="Rocap G."/>
            <person name="Roy S.W."/>
            <person name="Sarai C."/>
            <person name="Schaack S."/>
            <person name="Shirato S."/>
            <person name="Slamovits C.H."/>
            <person name="Spencer D.F."/>
            <person name="Suzuki S."/>
            <person name="Worden A.Z."/>
            <person name="Zauner S."/>
            <person name="Barry K."/>
            <person name="Bell C."/>
            <person name="Bharti A.K."/>
            <person name="Crow J.A."/>
            <person name="Grimwood J."/>
            <person name="Kramer R."/>
            <person name="Lindquist E."/>
            <person name="Lucas S."/>
            <person name="Salamov A."/>
            <person name="McFadden G.I."/>
            <person name="Lane C.E."/>
            <person name="Keeling P.J."/>
            <person name="Gray M.W."/>
            <person name="Grigoriev I.V."/>
            <person name="Archibald J.M."/>
        </authorList>
    </citation>
    <scope>NUCLEOTIDE SEQUENCE</scope>
    <source>
        <strain evidence="7">CCMP2712</strain>
    </source>
</reference>
<keyword evidence="1 2" id="KW-0175">Coiled coil</keyword>
<dbReference type="OrthoDB" id="10262929at2759"/>
<dbReference type="Proteomes" id="UP000011087">
    <property type="component" value="Unassembled WGS sequence"/>
</dbReference>
<dbReference type="AlphaFoldDB" id="L1IMX3"/>
<dbReference type="KEGG" id="gtt:GUITHDRAFT_160100"/>
<sequence length="859" mass="100120">MSDAHVENTDISSSPAFHALNDLFNDGTLTQAQVDFYKSKYAKLHEEILKIYQNEKTLLPKAKELNEELRKKRLEAEEIMGKDREAHEELERTRTEFAKAEAEVVLCEERDAMLTLEIAELQKQKEEIAQEKETREREAMEALRPRIEGLEQHISQLTSEIEESSKLAQKLKEEKAELAERASGLQESITQLSADVENERAVMMKVRGEPSKIKKQADLTESSLNTVTAELKSVNSVMEELDKTIKEQAAKRKTLEDDRDELSLLKSRHNDSIEQKMRIKQEQERDLAEQLSRRDHIQEEALQQDITMRALQMEQKRVGDSVYRMQREKEETVKLFRKAELTLAASKGLVPNLKFQLQDYQRLLANQHKEKRDQLKRLEELNRDIDIFINDFLQEEGLEKEKAAALAALLRENKELEAEFSMLMQQQQSLDRETFELGAKRDSKAREYAKAVTSRKETEEEIKVKDIIILDLSKRSQNLAQQIKELKDLYELVKNEKNKTVNLIQTSQQALAEMKEKVGILQNEIEILQSETSSKDKALTVERQALAKALGERDAVRSEVNKLLFLYKDKQQTVDQKISEIDKLNSIINVVEKDMVRLKKQYEQAVEERNYTGIQLIDRNDELCILYEKSNIQEQILRNGELELNQREEELRVLALELGKCEWMYSVTTKLLPQLPREELSYELESPSNESRYRLLQGKDLSIDEMQKKITHLEDRLNLKKEQLLEKELVLEEVGALSERLRNQAVEGREETLDIEVEELHQAKMKLEQGLPPTEEAEREWERMLRKKEMRQEMIARRQEEVRQMQGELQTTAIPRPNAYMPEDLALPRPYGAMAPFKPSEPGASMRHIVKPQPREIEI</sequence>
<dbReference type="PANTHER" id="PTHR32083:SF34">
    <property type="entry name" value="COILED-COIL DOMAIN-CONTAINING PROTEIN 146"/>
    <property type="match status" value="1"/>
</dbReference>
<dbReference type="EnsemblProtists" id="EKX37608">
    <property type="protein sequence ID" value="EKX37608"/>
    <property type="gene ID" value="GUITHDRAFT_160100"/>
</dbReference>
<feature type="coiled-coil region" evidence="2">
    <location>
        <begin position="52"/>
        <end position="195"/>
    </location>
</feature>
<organism evidence="5">
    <name type="scientific">Guillardia theta (strain CCMP2712)</name>
    <name type="common">Cryptophyte</name>
    <dbReference type="NCBI Taxonomy" id="905079"/>
    <lineage>
        <taxon>Eukaryota</taxon>
        <taxon>Cryptophyceae</taxon>
        <taxon>Pyrenomonadales</taxon>
        <taxon>Geminigeraceae</taxon>
        <taxon>Guillardia</taxon>
    </lineage>
</organism>
<dbReference type="OMA" id="PRPNAYV"/>
<reference evidence="6" key="3">
    <citation type="submission" date="2015-06" db="UniProtKB">
        <authorList>
            <consortium name="EnsemblProtists"/>
        </authorList>
    </citation>
    <scope>IDENTIFICATION</scope>
</reference>
<evidence type="ECO:0000256" key="2">
    <source>
        <dbReference type="SAM" id="Coils"/>
    </source>
</evidence>
<feature type="coiled-coil region" evidence="2">
    <location>
        <begin position="469"/>
        <end position="531"/>
    </location>
</feature>
<feature type="coiled-coil region" evidence="2">
    <location>
        <begin position="361"/>
        <end position="433"/>
    </location>
</feature>
<evidence type="ECO:0000256" key="1">
    <source>
        <dbReference type="ARBA" id="ARBA00023054"/>
    </source>
</evidence>
<reference evidence="5 7" key="1">
    <citation type="journal article" date="2012" name="Nature">
        <title>Algal genomes reveal evolutionary mosaicism and the fate of nucleomorphs.</title>
        <authorList>
            <consortium name="DOE Joint Genome Institute"/>
            <person name="Curtis B.A."/>
            <person name="Tanifuji G."/>
            <person name="Burki F."/>
            <person name="Gruber A."/>
            <person name="Irimia M."/>
            <person name="Maruyama S."/>
            <person name="Arias M.C."/>
            <person name="Ball S.G."/>
            <person name="Gile G.H."/>
            <person name="Hirakawa Y."/>
            <person name="Hopkins J.F."/>
            <person name="Kuo A."/>
            <person name="Rensing S.A."/>
            <person name="Schmutz J."/>
            <person name="Symeonidi A."/>
            <person name="Elias M."/>
            <person name="Eveleigh R.J."/>
            <person name="Herman E.K."/>
            <person name="Klute M.J."/>
            <person name="Nakayama T."/>
            <person name="Obornik M."/>
            <person name="Reyes-Prieto A."/>
            <person name="Armbrust E.V."/>
            <person name="Aves S.J."/>
            <person name="Beiko R.G."/>
            <person name="Coutinho P."/>
            <person name="Dacks J.B."/>
            <person name="Durnford D.G."/>
            <person name="Fast N.M."/>
            <person name="Green B.R."/>
            <person name="Grisdale C.J."/>
            <person name="Hempel F."/>
            <person name="Henrissat B."/>
            <person name="Hoppner M.P."/>
            <person name="Ishida K."/>
            <person name="Kim E."/>
            <person name="Koreny L."/>
            <person name="Kroth P.G."/>
            <person name="Liu Y."/>
            <person name="Malik S.B."/>
            <person name="Maier U.G."/>
            <person name="McRose D."/>
            <person name="Mock T."/>
            <person name="Neilson J.A."/>
            <person name="Onodera N.T."/>
            <person name="Poole A.M."/>
            <person name="Pritham E.J."/>
            <person name="Richards T.A."/>
            <person name="Rocap G."/>
            <person name="Roy S.W."/>
            <person name="Sarai C."/>
            <person name="Schaack S."/>
            <person name="Shirato S."/>
            <person name="Slamovits C.H."/>
            <person name="Spencer D.F."/>
            <person name="Suzuki S."/>
            <person name="Worden A.Z."/>
            <person name="Zauner S."/>
            <person name="Barry K."/>
            <person name="Bell C."/>
            <person name="Bharti A.K."/>
            <person name="Crow J.A."/>
            <person name="Grimwood J."/>
            <person name="Kramer R."/>
            <person name="Lindquist E."/>
            <person name="Lucas S."/>
            <person name="Salamov A."/>
            <person name="McFadden G.I."/>
            <person name="Lane C.E."/>
            <person name="Keeling P.J."/>
            <person name="Gray M.W."/>
            <person name="Grigoriev I.V."/>
            <person name="Archibald J.M."/>
        </authorList>
    </citation>
    <scope>NUCLEOTIDE SEQUENCE</scope>
    <source>
        <strain evidence="5 7">CCMP2712</strain>
    </source>
</reference>
<proteinExistence type="predicted"/>
<dbReference type="GO" id="GO:0005856">
    <property type="term" value="C:cytoskeleton"/>
    <property type="evidence" value="ECO:0007669"/>
    <property type="project" value="TreeGrafter"/>
</dbReference>
<feature type="region of interest" description="Disordered" evidence="3">
    <location>
        <begin position="831"/>
        <end position="859"/>
    </location>
</feature>
<evidence type="ECO:0000313" key="6">
    <source>
        <dbReference type="EnsemblProtists" id="EKX37608"/>
    </source>
</evidence>
<protein>
    <recommendedName>
        <fullName evidence="4">Cilia- and flagella-associated protein 58 central coiled coil domain-containing protein</fullName>
    </recommendedName>
</protein>
<dbReference type="EMBL" id="JH993057">
    <property type="protein sequence ID" value="EKX37608.1"/>
    <property type="molecule type" value="Genomic_DNA"/>
</dbReference>
<keyword evidence="7" id="KW-1185">Reference proteome</keyword>
<dbReference type="HOGENOM" id="CLU_012766_1_0_1"/>
<feature type="domain" description="Cilia- and flagella-associated protein 58 central coiled coil" evidence="4">
    <location>
        <begin position="374"/>
        <end position="660"/>
    </location>
</feature>
<dbReference type="STRING" id="905079.L1IMX3"/>
<dbReference type="PANTHER" id="PTHR32083">
    <property type="entry name" value="CILIA AND FLAGELLA-ASSOCIATED PROTEIN 58-RELATED"/>
    <property type="match status" value="1"/>
</dbReference>
<evidence type="ECO:0000313" key="5">
    <source>
        <dbReference type="EMBL" id="EKX37608.1"/>
    </source>
</evidence>